<evidence type="ECO:0000256" key="5">
    <source>
        <dbReference type="ARBA" id="ARBA00022679"/>
    </source>
</evidence>
<evidence type="ECO:0000313" key="10">
    <source>
        <dbReference type="Proteomes" id="UP000653343"/>
    </source>
</evidence>
<dbReference type="PANTHER" id="PTHR12726">
    <property type="entry name" value="CERAMIDE GLUCOSYLTRANSFERASE"/>
    <property type="match status" value="1"/>
</dbReference>
<keyword evidence="4" id="KW-0328">Glycosyltransferase</keyword>
<evidence type="ECO:0000256" key="8">
    <source>
        <dbReference type="ARBA" id="ARBA00023136"/>
    </source>
</evidence>
<evidence type="ECO:0000256" key="7">
    <source>
        <dbReference type="ARBA" id="ARBA00022989"/>
    </source>
</evidence>
<protein>
    <recommendedName>
        <fullName evidence="11">Ceramide glucosyltransferase</fullName>
    </recommendedName>
</protein>
<comment type="subcellular location">
    <subcellularLocation>
        <location evidence="1">Membrane</location>
        <topology evidence="1">Multi-pass membrane protein</topology>
    </subcellularLocation>
</comment>
<comment type="caution">
    <text evidence="9">The sequence shown here is derived from an EMBL/GenBank/DDBJ whole genome shotgun (WGS) entry which is preliminary data.</text>
</comment>
<keyword evidence="10" id="KW-1185">Reference proteome</keyword>
<keyword evidence="8" id="KW-0472">Membrane</keyword>
<name>A0ABQ2XY87_9BURK</name>
<evidence type="ECO:0000313" key="9">
    <source>
        <dbReference type="EMBL" id="GGX36758.1"/>
    </source>
</evidence>
<dbReference type="InterPro" id="IPR025993">
    <property type="entry name" value="Ceramide_glucosylTrfase"/>
</dbReference>
<evidence type="ECO:0000256" key="1">
    <source>
        <dbReference type="ARBA" id="ARBA00004141"/>
    </source>
</evidence>
<dbReference type="Gene3D" id="3.90.550.10">
    <property type="entry name" value="Spore Coat Polysaccharide Biosynthesis Protein SpsA, Chain A"/>
    <property type="match status" value="1"/>
</dbReference>
<evidence type="ECO:0008006" key="11">
    <source>
        <dbReference type="Google" id="ProtNLM"/>
    </source>
</evidence>
<proteinExistence type="predicted"/>
<keyword evidence="7" id="KW-1133">Transmembrane helix</keyword>
<dbReference type="SUPFAM" id="SSF53448">
    <property type="entry name" value="Nucleotide-diphospho-sugar transferases"/>
    <property type="match status" value="1"/>
</dbReference>
<sequence length="393" mass="44127">MLIGIIILCALLYLSLLGFKTMYALIALANMPVNRETGVKRFRVQGEAAAQAEITILQPLLSGDPRLAEVLAANLQALPEQRFLWLIDRTDLAAQEIAHQLRNAHPAVHMEVLLCNAAPDGFNPKAWKLALAQDHIKTRLCLVLDDDAILPAASLRALIQHCPARGIVTALPHYQQGQNFPSQLLAQFVNNNAVMTYLPLLPFTTPVSINGMCYAMRREFLLACGGFKPVLQHLTDDLAMADLCRQHQGDLLQLAVPVSVQTSLSDLPQYARQMHRWMVFATLLLQQQTKPTAVLISLLQGIHPLLLWMLILLSVFQPAGWLLLLLVLILRSAAMMLVQQRVTGSIRHRFALSLLSELLQPLHLLHALKQRRIRWRSRVYQVIRNNQFHAVES</sequence>
<comment type="pathway">
    <text evidence="2">Lipid metabolism; sphingolipid metabolism.</text>
</comment>
<keyword evidence="5" id="KW-0808">Transferase</keyword>
<dbReference type="InterPro" id="IPR029044">
    <property type="entry name" value="Nucleotide-diphossugar_trans"/>
</dbReference>
<comment type="pathway">
    <text evidence="3">Sphingolipid metabolism.</text>
</comment>
<evidence type="ECO:0000256" key="6">
    <source>
        <dbReference type="ARBA" id="ARBA00022692"/>
    </source>
</evidence>
<accession>A0ABQ2XY87</accession>
<dbReference type="Proteomes" id="UP000653343">
    <property type="component" value="Unassembled WGS sequence"/>
</dbReference>
<keyword evidence="6" id="KW-0812">Transmembrane</keyword>
<gene>
    <name evidence="9" type="ORF">GCM10010946_13330</name>
</gene>
<evidence type="ECO:0000256" key="4">
    <source>
        <dbReference type="ARBA" id="ARBA00022676"/>
    </source>
</evidence>
<evidence type="ECO:0000256" key="2">
    <source>
        <dbReference type="ARBA" id="ARBA00004760"/>
    </source>
</evidence>
<dbReference type="PANTHER" id="PTHR12726:SF0">
    <property type="entry name" value="CERAMIDE GLUCOSYLTRANSFERASE"/>
    <property type="match status" value="1"/>
</dbReference>
<reference evidence="10" key="1">
    <citation type="journal article" date="2019" name="Int. J. Syst. Evol. Microbiol.">
        <title>The Global Catalogue of Microorganisms (GCM) 10K type strain sequencing project: providing services to taxonomists for standard genome sequencing and annotation.</title>
        <authorList>
            <consortium name="The Broad Institute Genomics Platform"/>
            <consortium name="The Broad Institute Genome Sequencing Center for Infectious Disease"/>
            <person name="Wu L."/>
            <person name="Ma J."/>
        </authorList>
    </citation>
    <scope>NUCLEOTIDE SEQUENCE [LARGE SCALE GENOMIC DNA]</scope>
    <source>
        <strain evidence="10">KCTC 23917</strain>
    </source>
</reference>
<dbReference type="Pfam" id="PF13506">
    <property type="entry name" value="Glyco_transf_21"/>
    <property type="match status" value="1"/>
</dbReference>
<evidence type="ECO:0000256" key="3">
    <source>
        <dbReference type="ARBA" id="ARBA00004991"/>
    </source>
</evidence>
<dbReference type="EMBL" id="BMYU01000002">
    <property type="protein sequence ID" value="GGX36758.1"/>
    <property type="molecule type" value="Genomic_DNA"/>
</dbReference>
<organism evidence="9 10">
    <name type="scientific">Undibacterium squillarum</name>
    <dbReference type="NCBI Taxonomy" id="1131567"/>
    <lineage>
        <taxon>Bacteria</taxon>
        <taxon>Pseudomonadati</taxon>
        <taxon>Pseudomonadota</taxon>
        <taxon>Betaproteobacteria</taxon>
        <taxon>Burkholderiales</taxon>
        <taxon>Oxalobacteraceae</taxon>
        <taxon>Undibacterium</taxon>
    </lineage>
</organism>